<evidence type="ECO:0000313" key="1">
    <source>
        <dbReference type="EMBL" id="KAJ4727868.1"/>
    </source>
</evidence>
<sequence>MENIATAGKKRKLCRDEEEEDNDEEKMEKFYTLVRNIREVRERLMSRSYSTKEIENNDNNRLSKISKLEEKKPVEVWKPAFQREDFLEDIDQFKNPHDHSASPVAAAASQISKPGAEKEETKGGLDLTLSL</sequence>
<accession>A0ACC1YXU8</accession>
<proteinExistence type="predicted"/>
<keyword evidence="2" id="KW-1185">Reference proteome</keyword>
<evidence type="ECO:0000313" key="2">
    <source>
        <dbReference type="Proteomes" id="UP001164539"/>
    </source>
</evidence>
<comment type="caution">
    <text evidence="1">The sequence shown here is derived from an EMBL/GenBank/DDBJ whole genome shotgun (WGS) entry which is preliminary data.</text>
</comment>
<dbReference type="EMBL" id="CM051394">
    <property type="protein sequence ID" value="KAJ4727868.1"/>
    <property type="molecule type" value="Genomic_DNA"/>
</dbReference>
<reference evidence="1 2" key="1">
    <citation type="journal article" date="2023" name="Science">
        <title>Complex scaffold remodeling in plant triterpene biosynthesis.</title>
        <authorList>
            <person name="De La Pena R."/>
            <person name="Hodgson H."/>
            <person name="Liu J.C."/>
            <person name="Stephenson M.J."/>
            <person name="Martin A.C."/>
            <person name="Owen C."/>
            <person name="Harkess A."/>
            <person name="Leebens-Mack J."/>
            <person name="Jimenez L.E."/>
            <person name="Osbourn A."/>
            <person name="Sattely E.S."/>
        </authorList>
    </citation>
    <scope>NUCLEOTIDE SEQUENCE [LARGE SCALE GENOMIC DNA]</scope>
    <source>
        <strain evidence="2">cv. JPN11</strain>
        <tissue evidence="1">Leaf</tissue>
    </source>
</reference>
<organism evidence="1 2">
    <name type="scientific">Melia azedarach</name>
    <name type="common">Chinaberry tree</name>
    <dbReference type="NCBI Taxonomy" id="155640"/>
    <lineage>
        <taxon>Eukaryota</taxon>
        <taxon>Viridiplantae</taxon>
        <taxon>Streptophyta</taxon>
        <taxon>Embryophyta</taxon>
        <taxon>Tracheophyta</taxon>
        <taxon>Spermatophyta</taxon>
        <taxon>Magnoliopsida</taxon>
        <taxon>eudicotyledons</taxon>
        <taxon>Gunneridae</taxon>
        <taxon>Pentapetalae</taxon>
        <taxon>rosids</taxon>
        <taxon>malvids</taxon>
        <taxon>Sapindales</taxon>
        <taxon>Meliaceae</taxon>
        <taxon>Melia</taxon>
    </lineage>
</organism>
<dbReference type="Proteomes" id="UP001164539">
    <property type="component" value="Chromosome 1"/>
</dbReference>
<gene>
    <name evidence="1" type="ORF">OWV82_000902</name>
</gene>
<protein>
    <submittedName>
        <fullName evidence="1">NIM1-interacting protein</fullName>
    </submittedName>
</protein>
<name>A0ACC1YXU8_MELAZ</name>